<keyword evidence="7 8" id="KW-0472">Membrane</keyword>
<protein>
    <submittedName>
        <fullName evidence="10">Glycosyltransferase, PMT family</fullName>
    </submittedName>
</protein>
<feature type="transmembrane region" description="Helical" evidence="8">
    <location>
        <begin position="226"/>
        <end position="244"/>
    </location>
</feature>
<dbReference type="OrthoDB" id="454118at2"/>
<dbReference type="AlphaFoldDB" id="F4XS47"/>
<dbReference type="PANTHER" id="PTHR33908:SF3">
    <property type="entry name" value="UNDECAPRENYL PHOSPHATE-ALPHA-4-AMINO-4-DEOXY-L-ARABINOSE ARABINOSYL TRANSFERASE"/>
    <property type="match status" value="1"/>
</dbReference>
<evidence type="ECO:0000256" key="5">
    <source>
        <dbReference type="ARBA" id="ARBA00022692"/>
    </source>
</evidence>
<name>F4XS47_9CYAN</name>
<dbReference type="GO" id="GO:0009103">
    <property type="term" value="P:lipopolysaccharide biosynthetic process"/>
    <property type="evidence" value="ECO:0007669"/>
    <property type="project" value="UniProtKB-ARBA"/>
</dbReference>
<dbReference type="GO" id="GO:0010041">
    <property type="term" value="P:response to iron(III) ion"/>
    <property type="evidence" value="ECO:0007669"/>
    <property type="project" value="TreeGrafter"/>
</dbReference>
<dbReference type="GO" id="GO:0016763">
    <property type="term" value="F:pentosyltransferase activity"/>
    <property type="evidence" value="ECO:0007669"/>
    <property type="project" value="TreeGrafter"/>
</dbReference>
<dbReference type="Proteomes" id="UP000003959">
    <property type="component" value="Unassembled WGS sequence"/>
</dbReference>
<dbReference type="InterPro" id="IPR038731">
    <property type="entry name" value="RgtA/B/C-like"/>
</dbReference>
<evidence type="ECO:0000256" key="2">
    <source>
        <dbReference type="ARBA" id="ARBA00022475"/>
    </source>
</evidence>
<evidence type="ECO:0000259" key="9">
    <source>
        <dbReference type="Pfam" id="PF13231"/>
    </source>
</evidence>
<feature type="transmembrane region" description="Helical" evidence="8">
    <location>
        <begin position="395"/>
        <end position="415"/>
    </location>
</feature>
<feature type="transmembrane region" description="Helical" evidence="8">
    <location>
        <begin position="113"/>
        <end position="131"/>
    </location>
</feature>
<keyword evidence="2" id="KW-1003">Cell membrane</keyword>
<feature type="transmembrane region" description="Helical" evidence="8">
    <location>
        <begin position="161"/>
        <end position="177"/>
    </location>
</feature>
<feature type="transmembrane region" description="Helical" evidence="8">
    <location>
        <begin position="312"/>
        <end position="331"/>
    </location>
</feature>
<dbReference type="HOGENOM" id="CLU_019200_4_0_3"/>
<accession>F4XS47</accession>
<evidence type="ECO:0000256" key="4">
    <source>
        <dbReference type="ARBA" id="ARBA00022679"/>
    </source>
</evidence>
<evidence type="ECO:0000256" key="6">
    <source>
        <dbReference type="ARBA" id="ARBA00022989"/>
    </source>
</evidence>
<feature type="domain" description="Glycosyltransferase RgtA/B/C/D-like" evidence="9">
    <location>
        <begin position="87"/>
        <end position="240"/>
    </location>
</feature>
<evidence type="ECO:0000313" key="11">
    <source>
        <dbReference type="Proteomes" id="UP000003959"/>
    </source>
</evidence>
<feature type="transmembrane region" description="Helical" evidence="8">
    <location>
        <begin position="368"/>
        <end position="389"/>
    </location>
</feature>
<evidence type="ECO:0000256" key="8">
    <source>
        <dbReference type="SAM" id="Phobius"/>
    </source>
</evidence>
<evidence type="ECO:0000256" key="7">
    <source>
        <dbReference type="ARBA" id="ARBA00023136"/>
    </source>
</evidence>
<evidence type="ECO:0000256" key="1">
    <source>
        <dbReference type="ARBA" id="ARBA00004651"/>
    </source>
</evidence>
<feature type="transmembrane region" description="Helical" evidence="8">
    <location>
        <begin position="21"/>
        <end position="40"/>
    </location>
</feature>
<feature type="transmembrane region" description="Helical" evidence="8">
    <location>
        <begin position="337"/>
        <end position="356"/>
    </location>
</feature>
<evidence type="ECO:0000313" key="10">
    <source>
        <dbReference type="EMBL" id="EGJ32569.1"/>
    </source>
</evidence>
<dbReference type="GO" id="GO:0005886">
    <property type="term" value="C:plasma membrane"/>
    <property type="evidence" value="ECO:0007669"/>
    <property type="project" value="UniProtKB-SubCell"/>
</dbReference>
<reference evidence="11" key="1">
    <citation type="journal article" date="2011" name="Proc. Natl. Acad. Sci. U.S.A.">
        <title>Genomic insights into the physiology and ecology of the marine filamentous cyanobacterium Lyngbya majuscula.</title>
        <authorList>
            <person name="Jones A.C."/>
            <person name="Monroe E.A."/>
            <person name="Podell S."/>
            <person name="Hess W.R."/>
            <person name="Klages S."/>
            <person name="Esquenazi E."/>
            <person name="Niessen S."/>
            <person name="Hoover H."/>
            <person name="Rothmann M."/>
            <person name="Lasken R.S."/>
            <person name="Yates J.R.III."/>
            <person name="Reinhardt R."/>
            <person name="Kube M."/>
            <person name="Burkart M.D."/>
            <person name="Allen E.E."/>
            <person name="Dorrestein P.C."/>
            <person name="Gerwick W.H."/>
            <person name="Gerwick L."/>
        </authorList>
    </citation>
    <scope>NUCLEOTIDE SEQUENCE [LARGE SCALE GENOMIC DNA]</scope>
    <source>
        <strain evidence="11">3L</strain>
    </source>
</reference>
<feature type="transmembrane region" description="Helical" evidence="8">
    <location>
        <begin position="83"/>
        <end position="101"/>
    </location>
</feature>
<keyword evidence="11" id="KW-1185">Reference proteome</keyword>
<feature type="transmembrane region" description="Helical" evidence="8">
    <location>
        <begin position="422"/>
        <end position="440"/>
    </location>
</feature>
<sequence>MDHKTFTWGGSGNRIRRTQRWIERLSLLGLFLAALLLFSINLGSGSLQGVEQSISHLATQLLSAKGEFGQWLYPTLEGETLTLIEYPPLLAWLIAVAYQFGGVNEWTTRLPSAMLSVLSVLLVYGLATEIFPCRQKGIFSSLIYLTFLPIAHYGRMAILDGANLCFVVLMMWCVLRSRRDSRWSLAAGIGLSLIFLTKGILVALLITAIALLFLAWDTPRLLTSTYWWLGLLLGYSPALAWYTVPLLLQDQRAVTTTTAIIYQSLRPIWTAVDGQNRLPWYYLGEILKFSAPWLLFFSYWLQQAWQNRHWGWAKLVLVWAGGYLIAISLLATKLPGYVLPVYPALALAGGAQLTDIWHWPSGKSYPRFWSIGLSLLGVATITVMLHLGIRKAFDLSSWLFFACVPLTMVIAGMLVARRDRQFMVILFWGTYISLLILMSSDHEIWQFPI</sequence>
<evidence type="ECO:0000256" key="3">
    <source>
        <dbReference type="ARBA" id="ARBA00022676"/>
    </source>
</evidence>
<dbReference type="PANTHER" id="PTHR33908">
    <property type="entry name" value="MANNOSYLTRANSFERASE YKCB-RELATED"/>
    <property type="match status" value="1"/>
</dbReference>
<keyword evidence="3" id="KW-0328">Glycosyltransferase</keyword>
<dbReference type="RefSeq" id="WP_008184393.1">
    <property type="nucleotide sequence ID" value="NZ_GL890911.1"/>
</dbReference>
<organism evidence="10 11">
    <name type="scientific">Moorena producens 3L</name>
    <dbReference type="NCBI Taxonomy" id="489825"/>
    <lineage>
        <taxon>Bacteria</taxon>
        <taxon>Bacillati</taxon>
        <taxon>Cyanobacteriota</taxon>
        <taxon>Cyanophyceae</taxon>
        <taxon>Coleofasciculales</taxon>
        <taxon>Coleofasciculaceae</taxon>
        <taxon>Moorena</taxon>
    </lineage>
</organism>
<keyword evidence="4 10" id="KW-0808">Transferase</keyword>
<dbReference type="InterPro" id="IPR050297">
    <property type="entry name" value="LipidA_mod_glycosyltrf_83"/>
</dbReference>
<feature type="transmembrane region" description="Helical" evidence="8">
    <location>
        <begin position="183"/>
        <end position="214"/>
    </location>
</feature>
<gene>
    <name evidence="10" type="ORF">LYNGBM3L_12030</name>
</gene>
<dbReference type="Pfam" id="PF13231">
    <property type="entry name" value="PMT_2"/>
    <property type="match status" value="1"/>
</dbReference>
<comment type="subcellular location">
    <subcellularLocation>
        <location evidence="1">Cell membrane</location>
        <topology evidence="1">Multi-pass membrane protein</topology>
    </subcellularLocation>
</comment>
<dbReference type="eggNOG" id="COG1807">
    <property type="taxonomic scope" value="Bacteria"/>
</dbReference>
<keyword evidence="6 8" id="KW-1133">Transmembrane helix</keyword>
<dbReference type="EMBL" id="GL890911">
    <property type="protein sequence ID" value="EGJ32569.1"/>
    <property type="molecule type" value="Genomic_DNA"/>
</dbReference>
<proteinExistence type="predicted"/>
<keyword evidence="5 8" id="KW-0812">Transmembrane</keyword>